<accession>A0A9N7ZDY4</accession>
<dbReference type="AlphaFoldDB" id="A0A9N7ZDY4"/>
<dbReference type="EMBL" id="CADEAL010004484">
    <property type="protein sequence ID" value="CAB1460561.1"/>
    <property type="molecule type" value="Genomic_DNA"/>
</dbReference>
<keyword evidence="2" id="KW-1185">Reference proteome</keyword>
<proteinExistence type="predicted"/>
<protein>
    <submittedName>
        <fullName evidence="1">Uncharacterized protein</fullName>
    </submittedName>
</protein>
<organism evidence="1 2">
    <name type="scientific">Pleuronectes platessa</name>
    <name type="common">European plaice</name>
    <dbReference type="NCBI Taxonomy" id="8262"/>
    <lineage>
        <taxon>Eukaryota</taxon>
        <taxon>Metazoa</taxon>
        <taxon>Chordata</taxon>
        <taxon>Craniata</taxon>
        <taxon>Vertebrata</taxon>
        <taxon>Euteleostomi</taxon>
        <taxon>Actinopterygii</taxon>
        <taxon>Neopterygii</taxon>
        <taxon>Teleostei</taxon>
        <taxon>Neoteleostei</taxon>
        <taxon>Acanthomorphata</taxon>
        <taxon>Carangaria</taxon>
        <taxon>Pleuronectiformes</taxon>
        <taxon>Pleuronectoidei</taxon>
        <taxon>Pleuronectidae</taxon>
        <taxon>Pleuronectes</taxon>
    </lineage>
</organism>
<evidence type="ECO:0000313" key="2">
    <source>
        <dbReference type="Proteomes" id="UP001153269"/>
    </source>
</evidence>
<comment type="caution">
    <text evidence="1">The sequence shown here is derived from an EMBL/GenBank/DDBJ whole genome shotgun (WGS) entry which is preliminary data.</text>
</comment>
<reference evidence="1" key="1">
    <citation type="submission" date="2020-03" db="EMBL/GenBank/DDBJ databases">
        <authorList>
            <person name="Weist P."/>
        </authorList>
    </citation>
    <scope>NUCLEOTIDE SEQUENCE</scope>
</reference>
<gene>
    <name evidence="1" type="ORF">PLEPLA_LOCUS48412</name>
</gene>
<dbReference type="Proteomes" id="UP001153269">
    <property type="component" value="Unassembled WGS sequence"/>
</dbReference>
<evidence type="ECO:0000313" key="1">
    <source>
        <dbReference type="EMBL" id="CAB1460561.1"/>
    </source>
</evidence>
<name>A0A9N7ZDY4_PLEPL</name>
<sequence length="242" mass="26099">MFPSTNGGDGLNTNMEQWEVHGVTIKKKEKEIKHELHVATEVSTHKNILKLVSVGLPGASWWTRPATPPDRERATGWLIKVCNSWEESTGAQWQPACFALRLLHVHNSLTGYQDSDAKRRRKDDQSAPLWRNVNTGVILFPLGKVLKFGRGGGGGGGGGHCVFLDVGLVRRAGDSLLHWGFSPKLGAMEMARQGAGNPGRQCESLTPAPSCGCFPSWDGQVELSGEWGGGEYRGGAGVLTDG</sequence>